<keyword evidence="6" id="KW-1185">Reference proteome</keyword>
<keyword evidence="2" id="KW-0560">Oxidoreductase</keyword>
<name>A0AAD9L645_PAPLA</name>
<dbReference type="AlphaFoldDB" id="A0AAD9L645"/>
<organism evidence="5 6">
    <name type="scientific">Papiliotrema laurentii</name>
    <name type="common">Cryptococcus laurentii</name>
    <dbReference type="NCBI Taxonomy" id="5418"/>
    <lineage>
        <taxon>Eukaryota</taxon>
        <taxon>Fungi</taxon>
        <taxon>Dikarya</taxon>
        <taxon>Basidiomycota</taxon>
        <taxon>Agaricomycotina</taxon>
        <taxon>Tremellomycetes</taxon>
        <taxon>Tremellales</taxon>
        <taxon>Rhynchogastremaceae</taxon>
        <taxon>Papiliotrema</taxon>
    </lineage>
</organism>
<evidence type="ECO:0000313" key="6">
    <source>
        <dbReference type="Proteomes" id="UP001182556"/>
    </source>
</evidence>
<comment type="similarity">
    <text evidence="1">Belongs to the NAD(P)-dependent epimerase/dehydratase family.</text>
</comment>
<evidence type="ECO:0000256" key="3">
    <source>
        <dbReference type="ARBA" id="ARBA00023027"/>
    </source>
</evidence>
<evidence type="ECO:0000256" key="2">
    <source>
        <dbReference type="ARBA" id="ARBA00023002"/>
    </source>
</evidence>
<dbReference type="Gene3D" id="3.40.50.720">
    <property type="entry name" value="NAD(P)-binding Rossmann-like Domain"/>
    <property type="match status" value="1"/>
</dbReference>
<keyword evidence="3" id="KW-0520">NAD</keyword>
<accession>A0AAD9L645</accession>
<dbReference type="PANTHER" id="PTHR43103:SF5">
    <property type="entry name" value="4-EPIMERASE, PUTATIVE (AFU_ORTHOLOGUE AFUA_7G00360)-RELATED"/>
    <property type="match status" value="1"/>
</dbReference>
<evidence type="ECO:0000259" key="4">
    <source>
        <dbReference type="Pfam" id="PF01370"/>
    </source>
</evidence>
<reference evidence="5" key="1">
    <citation type="submission" date="2023-02" db="EMBL/GenBank/DDBJ databases">
        <title>Identification and recombinant expression of a fungal hydrolase from Papiliotrema laurentii that hydrolyzes apple cutin and clears colloidal polyester polyurethane.</title>
        <authorList>
            <consortium name="DOE Joint Genome Institute"/>
            <person name="Roman V.A."/>
            <person name="Bojanowski C."/>
            <person name="Crable B.R."/>
            <person name="Wagner D.N."/>
            <person name="Hung C.S."/>
            <person name="Nadeau L.J."/>
            <person name="Schratz L."/>
            <person name="Haridas S."/>
            <person name="Pangilinan J."/>
            <person name="Lipzen A."/>
            <person name="Na H."/>
            <person name="Yan M."/>
            <person name="Ng V."/>
            <person name="Grigoriev I.V."/>
            <person name="Spatafora J.W."/>
            <person name="Barlow D."/>
            <person name="Biffinger J."/>
            <person name="Kelley-Loughnane N."/>
            <person name="Varaljay V.A."/>
            <person name="Crookes-Goodson W.J."/>
        </authorList>
    </citation>
    <scope>NUCLEOTIDE SEQUENCE</scope>
    <source>
        <strain evidence="5">5307AH</strain>
    </source>
</reference>
<protein>
    <recommendedName>
        <fullName evidence="4">NAD-dependent epimerase/dehydratase domain-containing protein</fullName>
    </recommendedName>
</protein>
<dbReference type="Proteomes" id="UP001182556">
    <property type="component" value="Unassembled WGS sequence"/>
</dbReference>
<dbReference type="InterPro" id="IPR036291">
    <property type="entry name" value="NAD(P)-bd_dom_sf"/>
</dbReference>
<proteinExistence type="inferred from homology"/>
<feature type="domain" description="NAD-dependent epimerase/dehydratase" evidence="4">
    <location>
        <begin position="3"/>
        <end position="187"/>
    </location>
</feature>
<sequence length="315" mass="34499">MHILLTGAAGSLGSHTLLYLLQRGHTVLALDRTSLADATLAQIASLPETVRSGYTFQKADLTDYEAFEQLVKNAEPAVQGVIHLGAIPQPLGLDARFVHNNNVVSSYNVLYTCAKLGITRIAQASSVNAPGLSYSPEGHHVFYQLPVTETTPLLPEDPYALSKTICEIQASSLVRLFPSLRIASLRFHMVKHTYADACVDSRWEDCFAWTSHDAAASSCLLSLTSTGWEGHEAFNIAAPEICWEGGLAPGERSDVPLEEKKGAVELIESMWKGRVKEDGFNRAWWDGKPRRSTWDSTKAERLLGWDHDAAPQAGL</sequence>
<dbReference type="InterPro" id="IPR001509">
    <property type="entry name" value="Epimerase_deHydtase"/>
</dbReference>
<evidence type="ECO:0000256" key="1">
    <source>
        <dbReference type="ARBA" id="ARBA00007637"/>
    </source>
</evidence>
<dbReference type="EMBL" id="JAODAN010000004">
    <property type="protein sequence ID" value="KAK1925055.1"/>
    <property type="molecule type" value="Genomic_DNA"/>
</dbReference>
<dbReference type="Pfam" id="PF01370">
    <property type="entry name" value="Epimerase"/>
    <property type="match status" value="1"/>
</dbReference>
<dbReference type="SUPFAM" id="SSF51735">
    <property type="entry name" value="NAD(P)-binding Rossmann-fold domains"/>
    <property type="match status" value="1"/>
</dbReference>
<dbReference type="PANTHER" id="PTHR43103">
    <property type="entry name" value="NUCLEOSIDE-DIPHOSPHATE-SUGAR EPIMERASE"/>
    <property type="match status" value="1"/>
</dbReference>
<dbReference type="GO" id="GO:0016491">
    <property type="term" value="F:oxidoreductase activity"/>
    <property type="evidence" value="ECO:0007669"/>
    <property type="project" value="UniProtKB-KW"/>
</dbReference>
<comment type="caution">
    <text evidence="5">The sequence shown here is derived from an EMBL/GenBank/DDBJ whole genome shotgun (WGS) entry which is preliminary data.</text>
</comment>
<gene>
    <name evidence="5" type="ORF">DB88DRAFT_487754</name>
</gene>
<evidence type="ECO:0000313" key="5">
    <source>
        <dbReference type="EMBL" id="KAK1925055.1"/>
    </source>
</evidence>